<proteinExistence type="predicted"/>
<organism evidence="2 3">
    <name type="scientific">Cupriavidus taiwanensis</name>
    <dbReference type="NCBI Taxonomy" id="164546"/>
    <lineage>
        <taxon>Bacteria</taxon>
        <taxon>Pseudomonadati</taxon>
        <taxon>Pseudomonadota</taxon>
        <taxon>Betaproteobacteria</taxon>
        <taxon>Burkholderiales</taxon>
        <taxon>Burkholderiaceae</taxon>
        <taxon>Cupriavidus</taxon>
    </lineage>
</organism>
<dbReference type="Proteomes" id="UP000254259">
    <property type="component" value="Chromosome CBM2636"/>
</dbReference>
<sequence>MPVPAAGIKSAPAGHRRPAFRLEPARTNRVPAASNGRPRPAGLLSSHPPHPQCPAS</sequence>
<dbReference type="AlphaFoldDB" id="A0A976AHZ9"/>
<feature type="region of interest" description="Disordered" evidence="1">
    <location>
        <begin position="1"/>
        <end position="56"/>
    </location>
</feature>
<name>A0A976AHZ9_9BURK</name>
<evidence type="ECO:0000313" key="2">
    <source>
        <dbReference type="EMBL" id="SPD65666.1"/>
    </source>
</evidence>
<protein>
    <submittedName>
        <fullName evidence="2">Uncharacterized protein</fullName>
    </submittedName>
</protein>
<gene>
    <name evidence="2" type="ORF">CBM2636_20184</name>
</gene>
<evidence type="ECO:0000256" key="1">
    <source>
        <dbReference type="SAM" id="MobiDB-lite"/>
    </source>
</evidence>
<evidence type="ECO:0000313" key="3">
    <source>
        <dbReference type="Proteomes" id="UP000254259"/>
    </source>
</evidence>
<reference evidence="2 3" key="1">
    <citation type="submission" date="2018-01" db="EMBL/GenBank/DDBJ databases">
        <authorList>
            <person name="Clerissi C."/>
        </authorList>
    </citation>
    <scope>NUCLEOTIDE SEQUENCE [LARGE SCALE GENOMIC DNA]</scope>
    <source>
        <strain evidence="2">Cupriavidus taiwanensis SWF 66322</strain>
    </source>
</reference>
<dbReference type="EMBL" id="LT984813">
    <property type="protein sequence ID" value="SPD65666.1"/>
    <property type="molecule type" value="Genomic_DNA"/>
</dbReference>
<accession>A0A976AHZ9</accession>